<reference evidence="2 3" key="1">
    <citation type="submission" date="2019-05" db="EMBL/GenBank/DDBJ databases">
        <title>Another draft genome of Portunus trituberculatus and its Hox gene families provides insights of decapod evolution.</title>
        <authorList>
            <person name="Jeong J.-H."/>
            <person name="Song I."/>
            <person name="Kim S."/>
            <person name="Choi T."/>
            <person name="Kim D."/>
            <person name="Ryu S."/>
            <person name="Kim W."/>
        </authorList>
    </citation>
    <scope>NUCLEOTIDE SEQUENCE [LARGE SCALE GENOMIC DNA]</scope>
    <source>
        <tissue evidence="2">Muscle</tissue>
    </source>
</reference>
<dbReference type="AlphaFoldDB" id="A0A5B7E2Z2"/>
<comment type="caution">
    <text evidence="2">The sequence shown here is derived from an EMBL/GenBank/DDBJ whole genome shotgun (WGS) entry which is preliminary data.</text>
</comment>
<dbReference type="EMBL" id="VSRR010001861">
    <property type="protein sequence ID" value="MPC28128.1"/>
    <property type="molecule type" value="Genomic_DNA"/>
</dbReference>
<sequence>MRGRERGDGGREGTVQRADLNVKGLQGTVVWAAGPLVLVMTAARLAVVLASLPLVVLRLFLSPSAYSPQCVNQLSGIPQPETISVRSGLVTPPLSHYCNNNASRNNAQAKYKWWCIATWYETSSSGGFKLENWATP</sequence>
<keyword evidence="1" id="KW-1133">Transmembrane helix</keyword>
<keyword evidence="3" id="KW-1185">Reference proteome</keyword>
<keyword evidence="1" id="KW-0472">Membrane</keyword>
<accession>A0A5B7E2Z2</accession>
<protein>
    <submittedName>
        <fullName evidence="2">Uncharacterized protein</fullName>
    </submittedName>
</protein>
<name>A0A5B7E2Z2_PORTR</name>
<organism evidence="2 3">
    <name type="scientific">Portunus trituberculatus</name>
    <name type="common">Swimming crab</name>
    <name type="synonym">Neptunus trituberculatus</name>
    <dbReference type="NCBI Taxonomy" id="210409"/>
    <lineage>
        <taxon>Eukaryota</taxon>
        <taxon>Metazoa</taxon>
        <taxon>Ecdysozoa</taxon>
        <taxon>Arthropoda</taxon>
        <taxon>Crustacea</taxon>
        <taxon>Multicrustacea</taxon>
        <taxon>Malacostraca</taxon>
        <taxon>Eumalacostraca</taxon>
        <taxon>Eucarida</taxon>
        <taxon>Decapoda</taxon>
        <taxon>Pleocyemata</taxon>
        <taxon>Brachyura</taxon>
        <taxon>Eubrachyura</taxon>
        <taxon>Portunoidea</taxon>
        <taxon>Portunidae</taxon>
        <taxon>Portuninae</taxon>
        <taxon>Portunus</taxon>
    </lineage>
</organism>
<evidence type="ECO:0000313" key="3">
    <source>
        <dbReference type="Proteomes" id="UP000324222"/>
    </source>
</evidence>
<keyword evidence="1" id="KW-0812">Transmembrane</keyword>
<feature type="transmembrane region" description="Helical" evidence="1">
    <location>
        <begin position="29"/>
        <end position="57"/>
    </location>
</feature>
<gene>
    <name evidence="2" type="ORF">E2C01_021323</name>
</gene>
<evidence type="ECO:0000313" key="2">
    <source>
        <dbReference type="EMBL" id="MPC28128.1"/>
    </source>
</evidence>
<dbReference type="Proteomes" id="UP000324222">
    <property type="component" value="Unassembled WGS sequence"/>
</dbReference>
<evidence type="ECO:0000256" key="1">
    <source>
        <dbReference type="SAM" id="Phobius"/>
    </source>
</evidence>
<proteinExistence type="predicted"/>